<dbReference type="EMBL" id="AP012273">
    <property type="protein sequence ID" value="BAO45204.1"/>
    <property type="molecule type" value="Genomic_DNA"/>
</dbReference>
<dbReference type="Gene3D" id="1.25.40.10">
    <property type="entry name" value="Tetratricopeptide repeat domain"/>
    <property type="match status" value="1"/>
</dbReference>
<evidence type="ECO:0000313" key="4">
    <source>
        <dbReference type="Proteomes" id="UP000031631"/>
    </source>
</evidence>
<dbReference type="KEGG" id="tbn:TBH_C2293"/>
<dbReference type="RefSeq" id="WP_041068580.1">
    <property type="nucleotide sequence ID" value="NZ_AP012273.1"/>
</dbReference>
<feature type="region of interest" description="Disordered" evidence="1">
    <location>
        <begin position="179"/>
        <end position="211"/>
    </location>
</feature>
<feature type="signal peptide" evidence="2">
    <location>
        <begin position="1"/>
        <end position="19"/>
    </location>
</feature>
<evidence type="ECO:0000313" key="3">
    <source>
        <dbReference type="EMBL" id="BAO45204.1"/>
    </source>
</evidence>
<evidence type="ECO:0000256" key="1">
    <source>
        <dbReference type="SAM" id="MobiDB-lite"/>
    </source>
</evidence>
<dbReference type="Pfam" id="PF13181">
    <property type="entry name" value="TPR_8"/>
    <property type="match status" value="1"/>
</dbReference>
<evidence type="ECO:0000256" key="2">
    <source>
        <dbReference type="SAM" id="SignalP"/>
    </source>
</evidence>
<organism evidence="3 4">
    <name type="scientific">Thiolapillus brandeum</name>
    <dbReference type="NCBI Taxonomy" id="1076588"/>
    <lineage>
        <taxon>Bacteria</taxon>
        <taxon>Pseudomonadati</taxon>
        <taxon>Pseudomonadota</taxon>
        <taxon>Gammaproteobacteria</taxon>
        <taxon>Chromatiales</taxon>
        <taxon>Sedimenticolaceae</taxon>
        <taxon>Thiolapillus</taxon>
    </lineage>
</organism>
<dbReference type="Proteomes" id="UP000031631">
    <property type="component" value="Chromosome"/>
</dbReference>
<accession>A0A7U6JI64</accession>
<feature type="compositionally biased region" description="Basic and acidic residues" evidence="1">
    <location>
        <begin position="190"/>
        <end position="199"/>
    </location>
</feature>
<dbReference type="AlphaFoldDB" id="A0A7U6JI64"/>
<dbReference type="SUPFAM" id="SSF48452">
    <property type="entry name" value="TPR-like"/>
    <property type="match status" value="1"/>
</dbReference>
<evidence type="ECO:0008006" key="5">
    <source>
        <dbReference type="Google" id="ProtNLM"/>
    </source>
</evidence>
<gene>
    <name evidence="3" type="ORF">TBH_C2293</name>
</gene>
<dbReference type="InterPro" id="IPR019734">
    <property type="entry name" value="TPR_rpt"/>
</dbReference>
<protein>
    <recommendedName>
        <fullName evidence="5">Tetratricopeptide repeat protein</fullName>
    </recommendedName>
</protein>
<name>A0A7U6JI64_9GAMM</name>
<feature type="chain" id="PRO_5030692110" description="Tetratricopeptide repeat protein" evidence="2">
    <location>
        <begin position="20"/>
        <end position="211"/>
    </location>
</feature>
<sequence>MKNMLFLIFLSLAGTLAFAMPAEELADIQHTWAVANYNTPEDDQEEAFEKLVDKARELVKRYPDEAAPRVWLAICLSTDAGVNGGLGALGKVKEAKRLLEAAEKIDPGVLNGSIYTSLGSLYYQVPGWPIGFGDDEKADKYLKKALEIDPRGIDPNYFYADFLLEDDQPEKALEYLEKAMAAPPRPGRPLADKGRRQEVQRAMARARKMLD</sequence>
<dbReference type="InterPro" id="IPR011990">
    <property type="entry name" value="TPR-like_helical_dom_sf"/>
</dbReference>
<reference evidence="3 4" key="1">
    <citation type="journal article" date="2014" name="PLoS ONE">
        <title>Physiological and genomic features of a novel sulfur-oxidizing gammaproteobacterium belonging to a previously uncultivated symbiotic lineage isolated from a hydrothermal vent.</title>
        <authorList>
            <person name="Nunoura T."/>
            <person name="Takaki Y."/>
            <person name="Kazama H."/>
            <person name="Kakuta J."/>
            <person name="Shimamura S."/>
            <person name="Makita H."/>
            <person name="Hirai M."/>
            <person name="Miyazaki M."/>
            <person name="Takai K."/>
        </authorList>
    </citation>
    <scope>NUCLEOTIDE SEQUENCE [LARGE SCALE GENOMIC DNA]</scope>
    <source>
        <strain evidence="3 4">Hiromi1</strain>
    </source>
</reference>
<proteinExistence type="predicted"/>
<keyword evidence="2" id="KW-0732">Signal</keyword>
<keyword evidence="4" id="KW-1185">Reference proteome</keyword>